<dbReference type="CDD" id="cd06550">
    <property type="entry name" value="TM_ABC_iron-siderophores_like"/>
    <property type="match status" value="1"/>
</dbReference>
<dbReference type="Pfam" id="PF00950">
    <property type="entry name" value="ABC-3"/>
    <property type="match status" value="1"/>
</dbReference>
<accession>A0ABS1S4G3</accession>
<reference evidence="15 16" key="1">
    <citation type="submission" date="2021-01" db="EMBL/GenBank/DDBJ databases">
        <title>011410 draft genome.</title>
        <authorList>
            <person name="Lang L."/>
        </authorList>
    </citation>
    <scope>NUCLEOTIDE SEQUENCE [LARGE SCALE GENOMIC DNA]</scope>
    <source>
        <strain evidence="15 16">KCTC 42845</strain>
    </source>
</reference>
<evidence type="ECO:0000256" key="11">
    <source>
        <dbReference type="ARBA" id="ARBA00023136"/>
    </source>
</evidence>
<evidence type="ECO:0000313" key="15">
    <source>
        <dbReference type="EMBL" id="MBL3673607.1"/>
    </source>
</evidence>
<evidence type="ECO:0000256" key="10">
    <source>
        <dbReference type="ARBA" id="ARBA00023065"/>
    </source>
</evidence>
<feature type="transmembrane region" description="Helical" evidence="14">
    <location>
        <begin position="41"/>
        <end position="72"/>
    </location>
</feature>
<evidence type="ECO:0000256" key="12">
    <source>
        <dbReference type="ARBA" id="ARBA00040080"/>
    </source>
</evidence>
<evidence type="ECO:0000256" key="6">
    <source>
        <dbReference type="ARBA" id="ARBA00022692"/>
    </source>
</evidence>
<name>A0ABS1S4G3_9RHOB</name>
<comment type="caution">
    <text evidence="15">The sequence shown here is derived from an EMBL/GenBank/DDBJ whole genome shotgun (WGS) entry which is preliminary data.</text>
</comment>
<evidence type="ECO:0000256" key="5">
    <source>
        <dbReference type="ARBA" id="ARBA00022475"/>
    </source>
</evidence>
<organism evidence="15 16">
    <name type="scientific">Paracoccus aerius</name>
    <dbReference type="NCBI Taxonomy" id="1915382"/>
    <lineage>
        <taxon>Bacteria</taxon>
        <taxon>Pseudomonadati</taxon>
        <taxon>Pseudomonadota</taxon>
        <taxon>Alphaproteobacteria</taxon>
        <taxon>Rhodobacterales</taxon>
        <taxon>Paracoccaceae</taxon>
        <taxon>Paracoccus</taxon>
    </lineage>
</organism>
<keyword evidence="10" id="KW-0406">Ion transport</keyword>
<evidence type="ECO:0000256" key="2">
    <source>
        <dbReference type="ARBA" id="ARBA00004651"/>
    </source>
</evidence>
<gene>
    <name evidence="15" type="ORF">JL111_08910</name>
</gene>
<evidence type="ECO:0000256" key="4">
    <source>
        <dbReference type="ARBA" id="ARBA00022448"/>
    </source>
</evidence>
<keyword evidence="4 13" id="KW-0813">Transport</keyword>
<evidence type="ECO:0000256" key="8">
    <source>
        <dbReference type="ARBA" id="ARBA00022906"/>
    </source>
</evidence>
<evidence type="ECO:0000256" key="7">
    <source>
        <dbReference type="ARBA" id="ARBA00022833"/>
    </source>
</evidence>
<dbReference type="SUPFAM" id="SSF81345">
    <property type="entry name" value="ABC transporter involved in vitamin B12 uptake, BtuC"/>
    <property type="match status" value="1"/>
</dbReference>
<dbReference type="Gene3D" id="1.10.3470.10">
    <property type="entry name" value="ABC transporter involved in vitamin B12 uptake, BtuC"/>
    <property type="match status" value="1"/>
</dbReference>
<feature type="transmembrane region" description="Helical" evidence="14">
    <location>
        <begin position="174"/>
        <end position="202"/>
    </location>
</feature>
<protein>
    <recommendedName>
        <fullName evidence="12">High-affinity zinc uptake system membrane protein ZnuB</fullName>
    </recommendedName>
</protein>
<keyword evidence="6 13" id="KW-0812">Transmembrane</keyword>
<dbReference type="PANTHER" id="PTHR30477">
    <property type="entry name" value="ABC-TRANSPORTER METAL-BINDING PROTEIN"/>
    <property type="match status" value="1"/>
</dbReference>
<evidence type="ECO:0000256" key="3">
    <source>
        <dbReference type="ARBA" id="ARBA00008034"/>
    </source>
</evidence>
<keyword evidence="8" id="KW-0864">Zinc transport</keyword>
<feature type="transmembrane region" description="Helical" evidence="14">
    <location>
        <begin position="6"/>
        <end position="29"/>
    </location>
</feature>
<evidence type="ECO:0000313" key="16">
    <source>
        <dbReference type="Proteomes" id="UP000644749"/>
    </source>
</evidence>
<comment type="similarity">
    <text evidence="3 13">Belongs to the ABC-3 integral membrane protein family.</text>
</comment>
<feature type="transmembrane region" description="Helical" evidence="14">
    <location>
        <begin position="84"/>
        <end position="104"/>
    </location>
</feature>
<keyword evidence="5" id="KW-1003">Cell membrane</keyword>
<dbReference type="PANTHER" id="PTHR30477:SF23">
    <property type="entry name" value="HIGH-AFFINITY ZINC UPTAKE SYSTEM MEMBRANE PROTEIN ZNUB"/>
    <property type="match status" value="1"/>
</dbReference>
<keyword evidence="16" id="KW-1185">Reference proteome</keyword>
<feature type="transmembrane region" description="Helical" evidence="14">
    <location>
        <begin position="239"/>
        <end position="257"/>
    </location>
</feature>
<sequence length="260" mass="26791">MLDDFFMRAMLAGLGIAAVAGPLGSFVVWRRMAYFGDATAHAAMLGVAVSLAFQISIYAGTTLVAAAMAVTISGLVTRGQSMDTMLGVLSHSALAIGLVAISFVPQARSDLSAYLFGDILAVGRGDLALIWAGAAGVLALLAWRWQRLLTASLNEELAMAAGIDPRVERLVLSIALAVVVALSIRVVGSLLISAMLIVPAAAARGLSRSPERMVGNAVLIAALAVMGGLTASLYLDTPAGPSIITAAAAFFAFSQVFRRA</sequence>
<feature type="transmembrane region" description="Helical" evidence="14">
    <location>
        <begin position="214"/>
        <end position="233"/>
    </location>
</feature>
<dbReference type="EMBL" id="JAESHT010000006">
    <property type="protein sequence ID" value="MBL3673607.1"/>
    <property type="molecule type" value="Genomic_DNA"/>
</dbReference>
<dbReference type="Proteomes" id="UP000644749">
    <property type="component" value="Unassembled WGS sequence"/>
</dbReference>
<keyword evidence="9 14" id="KW-1133">Transmembrane helix</keyword>
<keyword evidence="7" id="KW-0862">Zinc</keyword>
<evidence type="ECO:0000256" key="9">
    <source>
        <dbReference type="ARBA" id="ARBA00022989"/>
    </source>
</evidence>
<evidence type="ECO:0000256" key="1">
    <source>
        <dbReference type="ARBA" id="ARBA00002313"/>
    </source>
</evidence>
<evidence type="ECO:0000256" key="14">
    <source>
        <dbReference type="SAM" id="Phobius"/>
    </source>
</evidence>
<proteinExistence type="inferred from homology"/>
<dbReference type="RefSeq" id="WP_191309967.1">
    <property type="nucleotide sequence ID" value="NZ_BNCL01000007.1"/>
</dbReference>
<comment type="function">
    <text evidence="1">Involved in the high-affinity zinc uptake transport system.</text>
</comment>
<dbReference type="InterPro" id="IPR037294">
    <property type="entry name" value="ABC_BtuC-like"/>
</dbReference>
<dbReference type="InterPro" id="IPR001626">
    <property type="entry name" value="ABC_TroCD"/>
</dbReference>
<comment type="subcellular location">
    <subcellularLocation>
        <location evidence="2 13">Cell membrane</location>
        <topology evidence="2 13">Multi-pass membrane protein</topology>
    </subcellularLocation>
</comment>
<keyword evidence="11 14" id="KW-0472">Membrane</keyword>
<feature type="transmembrane region" description="Helical" evidence="14">
    <location>
        <begin position="125"/>
        <end position="145"/>
    </location>
</feature>
<evidence type="ECO:0000256" key="13">
    <source>
        <dbReference type="RuleBase" id="RU003943"/>
    </source>
</evidence>